<sequence length="70" mass="7979">IVYRQLKRMDYMKTAGSDTIHVSINDAVLHALKTRKTRGETIQLPDVTFPFVGVENIAYTEDDCDEDVSF</sequence>
<dbReference type="EMBL" id="CAJNOK010068985">
    <property type="protein sequence ID" value="CAF1658345.1"/>
    <property type="molecule type" value="Genomic_DNA"/>
</dbReference>
<comment type="caution">
    <text evidence="2">The sequence shown here is derived from an EMBL/GenBank/DDBJ whole genome shotgun (WGS) entry which is preliminary data.</text>
</comment>
<reference evidence="2" key="1">
    <citation type="submission" date="2021-02" db="EMBL/GenBank/DDBJ databases">
        <authorList>
            <person name="Nowell W R."/>
        </authorList>
    </citation>
    <scope>NUCLEOTIDE SEQUENCE</scope>
</reference>
<evidence type="ECO:0000313" key="2">
    <source>
        <dbReference type="EMBL" id="CAF4513137.1"/>
    </source>
</evidence>
<accession>A0A8S2XQR8</accession>
<dbReference type="Proteomes" id="UP000682733">
    <property type="component" value="Unassembled WGS sequence"/>
</dbReference>
<dbReference type="Proteomes" id="UP000677228">
    <property type="component" value="Unassembled WGS sequence"/>
</dbReference>
<dbReference type="AlphaFoldDB" id="A0A8S2XQR8"/>
<dbReference type="EMBL" id="CAJOBA010098889">
    <property type="protein sequence ID" value="CAF4513137.1"/>
    <property type="molecule type" value="Genomic_DNA"/>
</dbReference>
<organism evidence="2 3">
    <name type="scientific">Didymodactylos carnosus</name>
    <dbReference type="NCBI Taxonomy" id="1234261"/>
    <lineage>
        <taxon>Eukaryota</taxon>
        <taxon>Metazoa</taxon>
        <taxon>Spiralia</taxon>
        <taxon>Gnathifera</taxon>
        <taxon>Rotifera</taxon>
        <taxon>Eurotatoria</taxon>
        <taxon>Bdelloidea</taxon>
        <taxon>Philodinida</taxon>
        <taxon>Philodinidae</taxon>
        <taxon>Didymodactylos</taxon>
    </lineage>
</organism>
<evidence type="ECO:0000313" key="1">
    <source>
        <dbReference type="EMBL" id="CAF1658345.1"/>
    </source>
</evidence>
<feature type="non-terminal residue" evidence="2">
    <location>
        <position position="70"/>
    </location>
</feature>
<name>A0A8S2XQR8_9BILA</name>
<gene>
    <name evidence="1" type="ORF">OVA965_LOCUS45169</name>
    <name evidence="2" type="ORF">TMI583_LOCUS48424</name>
</gene>
<protein>
    <submittedName>
        <fullName evidence="2">Uncharacterized protein</fullName>
    </submittedName>
</protein>
<proteinExistence type="predicted"/>
<evidence type="ECO:0000313" key="3">
    <source>
        <dbReference type="Proteomes" id="UP000682733"/>
    </source>
</evidence>